<sequence>MAEPKPRPAPGPVASPQEGGSVARVRAALAAAGHPDTIRAFPEGTRTAEDAARAVGCSVAEIAKSLVFRQKGSARPVLVIVSGADRVDLDRLAAILGAPIERAEGRWVREVTGFAIGGVAPLAHLTPPLVLIDARVMALSRVWAAAGSPAHVFEITPERLLALSAGRVVEVAAEPR</sequence>
<dbReference type="CDD" id="cd04333">
    <property type="entry name" value="ProX_deacylase"/>
    <property type="match status" value="1"/>
</dbReference>
<dbReference type="Pfam" id="PF04073">
    <property type="entry name" value="tRNA_edit"/>
    <property type="match status" value="1"/>
</dbReference>
<dbReference type="AlphaFoldDB" id="A0A975YJM6"/>
<accession>A0A975YJM6</accession>
<dbReference type="Proteomes" id="UP000694001">
    <property type="component" value="Chromosome"/>
</dbReference>
<keyword evidence="4" id="KW-1185">Reference proteome</keyword>
<reference evidence="3" key="1">
    <citation type="submission" date="2021-06" db="EMBL/GenBank/DDBJ databases">
        <title>Elioraea tepida, sp. nov., a moderately thermophilic aerobic anoxygenic phototrophic bacterium isolated from an alkaline siliceous hot spring mat community in Yellowstone National Park, WY, USA.</title>
        <authorList>
            <person name="Saini M.K."/>
            <person name="Yoshida S."/>
            <person name="Sebastian A."/>
            <person name="Hirose S."/>
            <person name="Hara E."/>
            <person name="Tamaki H."/>
            <person name="Soulier N.T."/>
            <person name="Albert I."/>
            <person name="Hanada S."/>
            <person name="Bryant D.A."/>
            <person name="Tank M."/>
        </authorList>
    </citation>
    <scope>NUCLEOTIDE SEQUENCE</scope>
    <source>
        <strain evidence="3">MS-P2</strain>
    </source>
</reference>
<evidence type="ECO:0000259" key="2">
    <source>
        <dbReference type="Pfam" id="PF04073"/>
    </source>
</evidence>
<dbReference type="PANTHER" id="PTHR30411:SF1">
    <property type="entry name" value="CYTOPLASMIC PROTEIN"/>
    <property type="match status" value="1"/>
</dbReference>
<dbReference type="PANTHER" id="PTHR30411">
    <property type="entry name" value="CYTOPLASMIC PROTEIN"/>
    <property type="match status" value="1"/>
</dbReference>
<name>A0A975YJM6_9PROT</name>
<feature type="domain" description="YbaK/aminoacyl-tRNA synthetase-associated" evidence="2">
    <location>
        <begin position="43"/>
        <end position="161"/>
    </location>
</feature>
<evidence type="ECO:0000313" key="4">
    <source>
        <dbReference type="Proteomes" id="UP000694001"/>
    </source>
</evidence>
<gene>
    <name evidence="3" type="ORF">KO353_01380</name>
</gene>
<feature type="region of interest" description="Disordered" evidence="1">
    <location>
        <begin position="1"/>
        <end position="20"/>
    </location>
</feature>
<protein>
    <submittedName>
        <fullName evidence="3">YbaK/EbsC family protein</fullName>
    </submittedName>
</protein>
<dbReference type="EMBL" id="CP076448">
    <property type="protein sequence ID" value="QXM24940.1"/>
    <property type="molecule type" value="Genomic_DNA"/>
</dbReference>
<evidence type="ECO:0000256" key="1">
    <source>
        <dbReference type="SAM" id="MobiDB-lite"/>
    </source>
</evidence>
<dbReference type="KEGG" id="elio:KO353_01380"/>
<evidence type="ECO:0000313" key="3">
    <source>
        <dbReference type="EMBL" id="QXM24940.1"/>
    </source>
</evidence>
<proteinExistence type="predicted"/>
<organism evidence="3 4">
    <name type="scientific">Elioraea tepida</name>
    <dbReference type="NCBI Taxonomy" id="2843330"/>
    <lineage>
        <taxon>Bacteria</taxon>
        <taxon>Pseudomonadati</taxon>
        <taxon>Pseudomonadota</taxon>
        <taxon>Alphaproteobacteria</taxon>
        <taxon>Acetobacterales</taxon>
        <taxon>Elioraeaceae</taxon>
        <taxon>Elioraea</taxon>
    </lineage>
</organism>
<dbReference type="InterPro" id="IPR007214">
    <property type="entry name" value="YbaK/aa-tRNA-synth-assoc-dom"/>
</dbReference>
<dbReference type="GO" id="GO:0002161">
    <property type="term" value="F:aminoacyl-tRNA deacylase activity"/>
    <property type="evidence" value="ECO:0007669"/>
    <property type="project" value="InterPro"/>
</dbReference>
<dbReference type="RefSeq" id="WP_218285997.1">
    <property type="nucleotide sequence ID" value="NZ_CP076448.1"/>
</dbReference>